<comment type="caution">
    <text evidence="2">The sequence shown here is derived from an EMBL/GenBank/DDBJ whole genome shotgun (WGS) entry which is preliminary data.</text>
</comment>
<accession>A0A9X2X9Z8</accession>
<gene>
    <name evidence="2" type="ORF">NYR54_13290</name>
</gene>
<dbReference type="Proteomes" id="UP001149009">
    <property type="component" value="Unassembled WGS sequence"/>
</dbReference>
<dbReference type="InterPro" id="IPR037401">
    <property type="entry name" value="SnoaL-like"/>
</dbReference>
<dbReference type="AlphaFoldDB" id="A0A9X2X9Z8"/>
<keyword evidence="3" id="KW-1185">Reference proteome</keyword>
<reference evidence="2" key="1">
    <citation type="submission" date="2022-08" db="EMBL/GenBank/DDBJ databases">
        <title>Chelativorans sichuanense sp. nov., a paraffin oil-degrading bacterium isolated from a mixture of oil-based drill cuttings and paddy soil.</title>
        <authorList>
            <person name="Yu J."/>
            <person name="Liu H."/>
            <person name="Chen Q."/>
        </authorList>
    </citation>
    <scope>NUCLEOTIDE SEQUENCE</scope>
    <source>
        <strain evidence="2">SCAU 2101</strain>
    </source>
</reference>
<proteinExistence type="predicted"/>
<protein>
    <submittedName>
        <fullName evidence="2">Nuclear transport factor 2 family protein</fullName>
    </submittedName>
</protein>
<dbReference type="Pfam" id="PF12680">
    <property type="entry name" value="SnoaL_2"/>
    <property type="match status" value="1"/>
</dbReference>
<evidence type="ECO:0000313" key="2">
    <source>
        <dbReference type="EMBL" id="MCT8991254.1"/>
    </source>
</evidence>
<name>A0A9X2X9Z8_9HYPH</name>
<dbReference type="RefSeq" id="WP_261516168.1">
    <property type="nucleotide sequence ID" value="NZ_JAODNV010000013.1"/>
</dbReference>
<dbReference type="EMBL" id="JAODNV010000013">
    <property type="protein sequence ID" value="MCT8991254.1"/>
    <property type="molecule type" value="Genomic_DNA"/>
</dbReference>
<evidence type="ECO:0000259" key="1">
    <source>
        <dbReference type="Pfam" id="PF12680"/>
    </source>
</evidence>
<evidence type="ECO:0000313" key="3">
    <source>
        <dbReference type="Proteomes" id="UP001149009"/>
    </source>
</evidence>
<organism evidence="2 3">
    <name type="scientific">Chelativorans petroleitrophicus</name>
    <dbReference type="NCBI Taxonomy" id="2975484"/>
    <lineage>
        <taxon>Bacteria</taxon>
        <taxon>Pseudomonadati</taxon>
        <taxon>Pseudomonadota</taxon>
        <taxon>Alphaproteobacteria</taxon>
        <taxon>Hyphomicrobiales</taxon>
        <taxon>Phyllobacteriaceae</taxon>
        <taxon>Chelativorans</taxon>
    </lineage>
</organism>
<sequence length="138" mass="15082">MSEEEARNLVTRALAAFNANDHEALLACLSEDVACDVPQMRREIGRDKFRWRLAALARHFRVQAADIAVMTAPGGVRAAAEFTLRGTYQATIKGWPAANGQSVQLPAGVFLDIDDEGRISRLTLCFDPGALRRALENG</sequence>
<dbReference type="InterPro" id="IPR032710">
    <property type="entry name" value="NTF2-like_dom_sf"/>
</dbReference>
<dbReference type="Gene3D" id="3.10.450.50">
    <property type="match status" value="1"/>
</dbReference>
<dbReference type="SUPFAM" id="SSF54427">
    <property type="entry name" value="NTF2-like"/>
    <property type="match status" value="1"/>
</dbReference>
<feature type="domain" description="SnoaL-like" evidence="1">
    <location>
        <begin position="10"/>
        <end position="121"/>
    </location>
</feature>